<dbReference type="PROSITE" id="PS51257">
    <property type="entry name" value="PROKAR_LIPOPROTEIN"/>
    <property type="match status" value="1"/>
</dbReference>
<feature type="disulfide bond" evidence="6">
    <location>
        <begin position="153"/>
        <end position="172"/>
    </location>
</feature>
<evidence type="ECO:0000256" key="2">
    <source>
        <dbReference type="ARBA" id="ARBA00006840"/>
    </source>
</evidence>
<feature type="transmembrane region" description="Helical" evidence="7">
    <location>
        <begin position="12"/>
        <end position="33"/>
    </location>
</feature>
<dbReference type="EnsemblMetazoa" id="SMAR006035-RA">
    <property type="protein sequence ID" value="SMAR006035-PA"/>
    <property type="gene ID" value="SMAR006035"/>
</dbReference>
<keyword evidence="4 7" id="KW-1133">Transmembrane helix</keyword>
<feature type="disulfide bond" evidence="6">
    <location>
        <begin position="152"/>
        <end position="185"/>
    </location>
</feature>
<dbReference type="PRINTS" id="PR00259">
    <property type="entry name" value="TMFOUR"/>
</dbReference>
<organism evidence="8 9">
    <name type="scientific">Strigamia maritima</name>
    <name type="common">European centipede</name>
    <name type="synonym">Geophilus maritimus</name>
    <dbReference type="NCBI Taxonomy" id="126957"/>
    <lineage>
        <taxon>Eukaryota</taxon>
        <taxon>Metazoa</taxon>
        <taxon>Ecdysozoa</taxon>
        <taxon>Arthropoda</taxon>
        <taxon>Myriapoda</taxon>
        <taxon>Chilopoda</taxon>
        <taxon>Pleurostigmophora</taxon>
        <taxon>Geophilomorpha</taxon>
        <taxon>Linotaeniidae</taxon>
        <taxon>Strigamia</taxon>
    </lineage>
</organism>
<comment type="similarity">
    <text evidence="2 7">Belongs to the tetraspanin (TM4SF) family.</text>
</comment>
<evidence type="ECO:0000256" key="3">
    <source>
        <dbReference type="ARBA" id="ARBA00022692"/>
    </source>
</evidence>
<evidence type="ECO:0000313" key="8">
    <source>
        <dbReference type="EnsemblMetazoa" id="SMAR006035-PA"/>
    </source>
</evidence>
<evidence type="ECO:0000256" key="4">
    <source>
        <dbReference type="ARBA" id="ARBA00022989"/>
    </source>
</evidence>
<evidence type="ECO:0000256" key="7">
    <source>
        <dbReference type="RuleBase" id="RU361218"/>
    </source>
</evidence>
<dbReference type="Proteomes" id="UP000014500">
    <property type="component" value="Unassembled WGS sequence"/>
</dbReference>
<sequence>MSELKGGAYCIKYLLFVFNFVFWLLGCTVMALGIWVRADYVSKQVIEQTGFEYYFAACYMVITTGAIIMIIGFTGCMGALMENRLLLTLNIIFLAAIFILELAAGAYVFSVGVEGTSLDEFLVHTLSKAIHESGYDPKARKMMDVVQSYLYCCGVNNWKDYQDWGKAVPNSCRNEITGRQFDMGCKERFTLFIEEKTGLIGGISLSICLIQIVGITFSVCLCQAVK</sequence>
<feature type="transmembrane region" description="Helical" evidence="7">
    <location>
        <begin position="199"/>
        <end position="222"/>
    </location>
</feature>
<dbReference type="AlphaFoldDB" id="T1IXU1"/>
<dbReference type="Pfam" id="PF00335">
    <property type="entry name" value="Tetraspanin"/>
    <property type="match status" value="1"/>
</dbReference>
<keyword evidence="9" id="KW-1185">Reference proteome</keyword>
<dbReference type="OMA" id="LDIPQYY"/>
<evidence type="ECO:0000256" key="5">
    <source>
        <dbReference type="ARBA" id="ARBA00023136"/>
    </source>
</evidence>
<dbReference type="InterPro" id="IPR000301">
    <property type="entry name" value="Tetraspanin_animals"/>
</dbReference>
<dbReference type="CDD" id="cd03127">
    <property type="entry name" value="tetraspanin_LEL"/>
    <property type="match status" value="1"/>
</dbReference>
<protein>
    <recommendedName>
        <fullName evidence="7">Tetraspanin</fullName>
    </recommendedName>
</protein>
<evidence type="ECO:0000313" key="9">
    <source>
        <dbReference type="Proteomes" id="UP000014500"/>
    </source>
</evidence>
<feature type="transmembrane region" description="Helical" evidence="7">
    <location>
        <begin position="53"/>
        <end position="73"/>
    </location>
</feature>
<evidence type="ECO:0000256" key="1">
    <source>
        <dbReference type="ARBA" id="ARBA00004141"/>
    </source>
</evidence>
<reference evidence="9" key="1">
    <citation type="submission" date="2011-05" db="EMBL/GenBank/DDBJ databases">
        <authorList>
            <person name="Richards S.R."/>
            <person name="Qu J."/>
            <person name="Jiang H."/>
            <person name="Jhangiani S.N."/>
            <person name="Agravi P."/>
            <person name="Goodspeed R."/>
            <person name="Gross S."/>
            <person name="Mandapat C."/>
            <person name="Jackson L."/>
            <person name="Mathew T."/>
            <person name="Pu L."/>
            <person name="Thornton R."/>
            <person name="Saada N."/>
            <person name="Wilczek-Boney K.B."/>
            <person name="Lee S."/>
            <person name="Kovar C."/>
            <person name="Wu Y."/>
            <person name="Scherer S.E."/>
            <person name="Worley K.C."/>
            <person name="Muzny D.M."/>
            <person name="Gibbs R."/>
        </authorList>
    </citation>
    <scope>NUCLEOTIDE SEQUENCE</scope>
    <source>
        <strain evidence="9">Brora</strain>
    </source>
</reference>
<keyword evidence="5 7" id="KW-0472">Membrane</keyword>
<dbReference type="EMBL" id="JH431663">
    <property type="status" value="NOT_ANNOTATED_CDS"/>
    <property type="molecule type" value="Genomic_DNA"/>
</dbReference>
<dbReference type="InterPro" id="IPR008952">
    <property type="entry name" value="Tetraspanin_EC2_sf"/>
</dbReference>
<accession>T1IXU1</accession>
<dbReference type="HOGENOM" id="CLU_055524_4_2_1"/>
<dbReference type="eggNOG" id="KOG3882">
    <property type="taxonomic scope" value="Eukaryota"/>
</dbReference>
<reference evidence="8" key="2">
    <citation type="submission" date="2015-02" db="UniProtKB">
        <authorList>
            <consortium name="EnsemblMetazoa"/>
        </authorList>
    </citation>
    <scope>IDENTIFICATION</scope>
</reference>
<dbReference type="PANTHER" id="PTHR19282">
    <property type="entry name" value="TETRASPANIN"/>
    <property type="match status" value="1"/>
</dbReference>
<name>T1IXU1_STRMM</name>
<dbReference type="PhylomeDB" id="T1IXU1"/>
<evidence type="ECO:0000256" key="6">
    <source>
        <dbReference type="PIRSR" id="PIRSR002419-1"/>
    </source>
</evidence>
<dbReference type="SUPFAM" id="SSF48652">
    <property type="entry name" value="Tetraspanin"/>
    <property type="match status" value="1"/>
</dbReference>
<comment type="subcellular location">
    <subcellularLocation>
        <location evidence="1 7">Membrane</location>
        <topology evidence="1 7">Multi-pass membrane protein</topology>
    </subcellularLocation>
</comment>
<dbReference type="PIRSF" id="PIRSF002419">
    <property type="entry name" value="Tetraspanin"/>
    <property type="match status" value="1"/>
</dbReference>
<feature type="transmembrane region" description="Helical" evidence="7">
    <location>
        <begin position="85"/>
        <end position="109"/>
    </location>
</feature>
<keyword evidence="6" id="KW-1015">Disulfide bond</keyword>
<dbReference type="STRING" id="126957.T1IXU1"/>
<dbReference type="PANTHER" id="PTHR19282:SF534">
    <property type="entry name" value="TETRASPANIN FAMILY-RELATED"/>
    <property type="match status" value="1"/>
</dbReference>
<dbReference type="InterPro" id="IPR018499">
    <property type="entry name" value="Tetraspanin/Peripherin"/>
</dbReference>
<keyword evidence="3 7" id="KW-0812">Transmembrane</keyword>
<proteinExistence type="inferred from homology"/>
<dbReference type="Gene3D" id="1.10.1450.10">
    <property type="entry name" value="Tetraspanin"/>
    <property type="match status" value="1"/>
</dbReference>
<dbReference type="GO" id="GO:0005886">
    <property type="term" value="C:plasma membrane"/>
    <property type="evidence" value="ECO:0007669"/>
    <property type="project" value="TreeGrafter"/>
</dbReference>